<evidence type="ECO:0000313" key="4">
    <source>
        <dbReference type="Proteomes" id="UP000663829"/>
    </source>
</evidence>
<proteinExistence type="predicted"/>
<name>A0A815S6Q4_9BILA</name>
<sequence length="394" mass="44488">MINSKYSSSAPNVRFNVQRGYSSGFVCEHIVYTFSGSDFINLTPSEPFNTFQSNTYLTICSATTPIVPLVPSEIIQSAKFNDSYQLQLNSSTLPLSTLQKYNINDNFVIQLSSMGSWSTSDSIETFLNIDENAQRFSTFYPDENNFSTISLQNDVKSVIVYFDSGGYPVTKASIFRIELEIHDLGTLTATNDQQRLNYGQLSAYVGSRKLFPLNSETLPACITKQNQLIQISESIISSFILSFQKPGRSTLLTRFRCKRLFHCRMIYSCKFRIQIVVVLKLAGDVSIRFIFISNSTTNETIIETLSTMPYQFGNGHIDDVNTSDAAELKIELLFNDDFTGDQEQVYALIYSITLEAHDGGTLQSLLPIALRKTRPTKQNRPQTFHSKDQFNINE</sequence>
<organism evidence="2 4">
    <name type="scientific">Didymodactylos carnosus</name>
    <dbReference type="NCBI Taxonomy" id="1234261"/>
    <lineage>
        <taxon>Eukaryota</taxon>
        <taxon>Metazoa</taxon>
        <taxon>Spiralia</taxon>
        <taxon>Gnathifera</taxon>
        <taxon>Rotifera</taxon>
        <taxon>Eurotatoria</taxon>
        <taxon>Bdelloidea</taxon>
        <taxon>Philodinida</taxon>
        <taxon>Philodinidae</taxon>
        <taxon>Didymodactylos</taxon>
    </lineage>
</organism>
<comment type="caution">
    <text evidence="2">The sequence shown here is derived from an EMBL/GenBank/DDBJ whole genome shotgun (WGS) entry which is preliminary data.</text>
</comment>
<protein>
    <submittedName>
        <fullName evidence="2">Uncharacterized protein</fullName>
    </submittedName>
</protein>
<feature type="region of interest" description="Disordered" evidence="1">
    <location>
        <begin position="375"/>
        <end position="394"/>
    </location>
</feature>
<evidence type="ECO:0000256" key="1">
    <source>
        <dbReference type="SAM" id="MobiDB-lite"/>
    </source>
</evidence>
<reference evidence="2" key="1">
    <citation type="submission" date="2021-02" db="EMBL/GenBank/DDBJ databases">
        <authorList>
            <person name="Nowell W R."/>
        </authorList>
    </citation>
    <scope>NUCLEOTIDE SEQUENCE</scope>
</reference>
<dbReference type="EMBL" id="CAJOBC010087032">
    <property type="protein sequence ID" value="CAF4351511.1"/>
    <property type="molecule type" value="Genomic_DNA"/>
</dbReference>
<evidence type="ECO:0000313" key="3">
    <source>
        <dbReference type="EMBL" id="CAF4351511.1"/>
    </source>
</evidence>
<accession>A0A815S6Q4</accession>
<dbReference type="Proteomes" id="UP000681722">
    <property type="component" value="Unassembled WGS sequence"/>
</dbReference>
<dbReference type="AlphaFoldDB" id="A0A815S6Q4"/>
<evidence type="ECO:0000313" key="2">
    <source>
        <dbReference type="EMBL" id="CAF1487833.1"/>
    </source>
</evidence>
<feature type="compositionally biased region" description="Polar residues" evidence="1">
    <location>
        <begin position="378"/>
        <end position="394"/>
    </location>
</feature>
<keyword evidence="4" id="KW-1185">Reference proteome</keyword>
<dbReference type="Proteomes" id="UP000663829">
    <property type="component" value="Unassembled WGS sequence"/>
</dbReference>
<dbReference type="EMBL" id="CAJNOQ010021544">
    <property type="protein sequence ID" value="CAF1487833.1"/>
    <property type="molecule type" value="Genomic_DNA"/>
</dbReference>
<gene>
    <name evidence="2" type="ORF">GPM918_LOCUS36117</name>
    <name evidence="3" type="ORF">SRO942_LOCUS36844</name>
</gene>